<dbReference type="Gene3D" id="3.90.1510.10">
    <property type="entry name" value="Glycerate kinase, domain 2"/>
    <property type="match status" value="1"/>
</dbReference>
<dbReference type="PANTHER" id="PTHR21599">
    <property type="entry name" value="GLYCERATE KINASE"/>
    <property type="match status" value="1"/>
</dbReference>
<comment type="similarity">
    <text evidence="1 4">Belongs to the glycerate kinase type-1 family.</text>
</comment>
<evidence type="ECO:0000313" key="6">
    <source>
        <dbReference type="Proteomes" id="UP000199642"/>
    </source>
</evidence>
<dbReference type="GO" id="GO:0031388">
    <property type="term" value="P:organic acid phosphorylation"/>
    <property type="evidence" value="ECO:0007669"/>
    <property type="project" value="UniProtKB-UniRule"/>
</dbReference>
<dbReference type="Proteomes" id="UP000199642">
    <property type="component" value="Unassembled WGS sequence"/>
</dbReference>
<sequence length="365" mass="39448">MNVLIAPNAFKGTLSASEAGSIIEQEILKKYPKANTTIHPIADGGDGTCQLLSQYLQLPTYSFWTLDALGRPVFSSFGFDQKTKTAYLDVSSASGLGSLRDYEQDPWITSSYGTGLMVGKATDLGAEEIVLGLGGSATIDLGIGILHALGCIFLDHNGRELVPFSKQFPSKASFIQLSPTKPKIKFTCLCDVNNSFFGSEGAIPVFGLQKGLKEEEFEAFETHCQKSIELIGKKAGKEFKDQEGFGAAGGIALGLSFFFPVQIHFGSAYFFELTQLEKAIQQADLIITGEGKFDTQSSGGKACYELLKLAKTHGKKTCLISSGKEALDGGFDQVIILPDLDFSQPEIKKIARKKLIQALENQLII</sequence>
<dbReference type="InterPro" id="IPR036129">
    <property type="entry name" value="Glycerate_kinase_sf"/>
</dbReference>
<organism evidence="5 6">
    <name type="scientific">Algoriphagus hitonicola</name>
    <dbReference type="NCBI Taxonomy" id="435880"/>
    <lineage>
        <taxon>Bacteria</taxon>
        <taxon>Pseudomonadati</taxon>
        <taxon>Bacteroidota</taxon>
        <taxon>Cytophagia</taxon>
        <taxon>Cytophagales</taxon>
        <taxon>Cyclobacteriaceae</taxon>
        <taxon>Algoriphagus</taxon>
    </lineage>
</organism>
<keyword evidence="6" id="KW-1185">Reference proteome</keyword>
<evidence type="ECO:0000256" key="1">
    <source>
        <dbReference type="ARBA" id="ARBA00006284"/>
    </source>
</evidence>
<dbReference type="Gene3D" id="3.40.50.10350">
    <property type="entry name" value="Glycerate kinase, domain 1"/>
    <property type="match status" value="1"/>
</dbReference>
<evidence type="ECO:0000256" key="2">
    <source>
        <dbReference type="ARBA" id="ARBA00022679"/>
    </source>
</evidence>
<evidence type="ECO:0000256" key="4">
    <source>
        <dbReference type="PIRNR" id="PIRNR006078"/>
    </source>
</evidence>
<reference evidence="6" key="1">
    <citation type="submission" date="2016-10" db="EMBL/GenBank/DDBJ databases">
        <authorList>
            <person name="Varghese N."/>
            <person name="Submissions S."/>
        </authorList>
    </citation>
    <scope>NUCLEOTIDE SEQUENCE [LARGE SCALE GENOMIC DNA]</scope>
    <source>
        <strain evidence="6">DSM 19315</strain>
    </source>
</reference>
<dbReference type="PIRSF" id="PIRSF006078">
    <property type="entry name" value="GlxK"/>
    <property type="match status" value="1"/>
</dbReference>
<gene>
    <name evidence="5" type="ORF">SAMN04487988_10352</name>
</gene>
<dbReference type="STRING" id="435880.SAMN04487988_10352"/>
<dbReference type="GO" id="GO:0008887">
    <property type="term" value="F:glycerate kinase activity"/>
    <property type="evidence" value="ECO:0007669"/>
    <property type="project" value="UniProtKB-UniRule"/>
</dbReference>
<dbReference type="RefSeq" id="WP_092789479.1">
    <property type="nucleotide sequence ID" value="NZ_FOPC01000003.1"/>
</dbReference>
<name>A0A1I2R3N7_9BACT</name>
<dbReference type="AlphaFoldDB" id="A0A1I2R3N7"/>
<dbReference type="InterPro" id="IPR004381">
    <property type="entry name" value="Glycerate_kinase"/>
</dbReference>
<keyword evidence="2 4" id="KW-0808">Transferase</keyword>
<dbReference type="NCBIfam" id="TIGR00045">
    <property type="entry name" value="glycerate kinase"/>
    <property type="match status" value="1"/>
</dbReference>
<dbReference type="PANTHER" id="PTHR21599:SF0">
    <property type="entry name" value="GLYCERATE KINASE"/>
    <property type="match status" value="1"/>
</dbReference>
<dbReference type="InterPro" id="IPR018193">
    <property type="entry name" value="Glyc_kinase_flavodox-like_fold"/>
</dbReference>
<proteinExistence type="inferred from homology"/>
<evidence type="ECO:0000313" key="5">
    <source>
        <dbReference type="EMBL" id="SFG35020.1"/>
    </source>
</evidence>
<dbReference type="Pfam" id="PF02595">
    <property type="entry name" value="Gly_kinase"/>
    <property type="match status" value="1"/>
</dbReference>
<accession>A0A1I2R3N7</accession>
<dbReference type="EMBL" id="FOPC01000003">
    <property type="protein sequence ID" value="SFG35020.1"/>
    <property type="molecule type" value="Genomic_DNA"/>
</dbReference>
<protein>
    <submittedName>
        <fullName evidence="5">Glycerate kinase</fullName>
    </submittedName>
</protein>
<evidence type="ECO:0000256" key="3">
    <source>
        <dbReference type="ARBA" id="ARBA00022777"/>
    </source>
</evidence>
<dbReference type="InterPro" id="IPR018197">
    <property type="entry name" value="Glycerate_kinase_RE-like"/>
</dbReference>
<dbReference type="OrthoDB" id="9774290at2"/>
<dbReference type="SUPFAM" id="SSF110738">
    <property type="entry name" value="Glycerate kinase I"/>
    <property type="match status" value="1"/>
</dbReference>
<keyword evidence="3 4" id="KW-0418">Kinase</keyword>